<dbReference type="EMBL" id="WHWB01034693">
    <property type="protein sequence ID" value="KAJ7405702.1"/>
    <property type="molecule type" value="Genomic_DNA"/>
</dbReference>
<evidence type="ECO:0000313" key="3">
    <source>
        <dbReference type="Proteomes" id="UP001145742"/>
    </source>
</evidence>
<gene>
    <name evidence="2" type="ORF">WISP_138050</name>
</gene>
<keyword evidence="3" id="KW-1185">Reference proteome</keyword>
<protein>
    <submittedName>
        <fullName evidence="2">Rna-directed dna polymerase from mobile element jockey-like</fullName>
    </submittedName>
</protein>
<sequence length="112" mass="13166">MDSETECTLSKFDDNTKLCDVVYTLVERNYIQRNLDRLESWSYVRLMKFTYAKCKALHPDQVNSKHKYRLGGEWIKRNPDEKDLEVLVDKELKQPRKPTIPSTASKGEWPTG</sequence>
<organism evidence="2 3">
    <name type="scientific">Willisornis vidua</name>
    <name type="common">Xingu scale-backed antbird</name>
    <dbReference type="NCBI Taxonomy" id="1566151"/>
    <lineage>
        <taxon>Eukaryota</taxon>
        <taxon>Metazoa</taxon>
        <taxon>Chordata</taxon>
        <taxon>Craniata</taxon>
        <taxon>Vertebrata</taxon>
        <taxon>Euteleostomi</taxon>
        <taxon>Archelosauria</taxon>
        <taxon>Archosauria</taxon>
        <taxon>Dinosauria</taxon>
        <taxon>Saurischia</taxon>
        <taxon>Theropoda</taxon>
        <taxon>Coelurosauria</taxon>
        <taxon>Aves</taxon>
        <taxon>Neognathae</taxon>
        <taxon>Neoaves</taxon>
        <taxon>Telluraves</taxon>
        <taxon>Australaves</taxon>
        <taxon>Passeriformes</taxon>
        <taxon>Thamnophilidae</taxon>
        <taxon>Willisornis</taxon>
    </lineage>
</organism>
<comment type="caution">
    <text evidence="2">The sequence shown here is derived from an EMBL/GenBank/DDBJ whole genome shotgun (WGS) entry which is preliminary data.</text>
</comment>
<feature type="region of interest" description="Disordered" evidence="1">
    <location>
        <begin position="92"/>
        <end position="112"/>
    </location>
</feature>
<proteinExistence type="predicted"/>
<dbReference type="PANTHER" id="PTHR33332">
    <property type="entry name" value="REVERSE TRANSCRIPTASE DOMAIN-CONTAINING PROTEIN"/>
    <property type="match status" value="1"/>
</dbReference>
<evidence type="ECO:0000313" key="2">
    <source>
        <dbReference type="EMBL" id="KAJ7405702.1"/>
    </source>
</evidence>
<accession>A0ABQ9CSX1</accession>
<name>A0ABQ9CSX1_9PASS</name>
<reference evidence="2" key="1">
    <citation type="submission" date="2019-10" db="EMBL/GenBank/DDBJ databases">
        <authorList>
            <person name="Soares A.E.R."/>
            <person name="Aleixo A."/>
            <person name="Schneider P."/>
            <person name="Miyaki C.Y."/>
            <person name="Schneider M.P."/>
            <person name="Mello C."/>
            <person name="Vasconcelos A.T.R."/>
        </authorList>
    </citation>
    <scope>NUCLEOTIDE SEQUENCE</scope>
    <source>
        <tissue evidence="2">Muscle</tissue>
    </source>
</reference>
<dbReference type="Proteomes" id="UP001145742">
    <property type="component" value="Unassembled WGS sequence"/>
</dbReference>
<evidence type="ECO:0000256" key="1">
    <source>
        <dbReference type="SAM" id="MobiDB-lite"/>
    </source>
</evidence>